<evidence type="ECO:0000313" key="2">
    <source>
        <dbReference type="Proteomes" id="UP001497497"/>
    </source>
</evidence>
<reference evidence="1 2" key="1">
    <citation type="submission" date="2024-04" db="EMBL/GenBank/DDBJ databases">
        <authorList>
            <consortium name="Genoscope - CEA"/>
            <person name="William W."/>
        </authorList>
    </citation>
    <scope>NUCLEOTIDE SEQUENCE [LARGE SCALE GENOMIC DNA]</scope>
</reference>
<comment type="caution">
    <text evidence="1">The sequence shown here is derived from an EMBL/GenBank/DDBJ whole genome shotgun (WGS) entry which is preliminary data.</text>
</comment>
<name>A0AAV2HLQ7_LYMST</name>
<dbReference type="AlphaFoldDB" id="A0AAV2HLQ7"/>
<dbReference type="Proteomes" id="UP001497497">
    <property type="component" value="Unassembled WGS sequence"/>
</dbReference>
<sequence>MSSSTSTYINKDCDCVCKDEKQILLDTYKDISDKMWHIISQARENIQDSVDDFVAKQIGRLFQIVPVYKKAFEGLNVKTKAEFEKKASHYFRDQFVREEFDELIQNEREWDDLLKDVDKTLSSPDAIPLEVGDTLPLSLSVINARSKVESSIKSYLEDTKFIAMILLRHFA</sequence>
<protein>
    <submittedName>
        <fullName evidence="1">Uncharacterized protein</fullName>
    </submittedName>
</protein>
<dbReference type="EMBL" id="CAXITT010000188">
    <property type="protein sequence ID" value="CAL1534995.1"/>
    <property type="molecule type" value="Genomic_DNA"/>
</dbReference>
<proteinExistence type="predicted"/>
<accession>A0AAV2HLQ7</accession>
<gene>
    <name evidence="1" type="ORF">GSLYS_00008955001</name>
</gene>
<keyword evidence="2" id="KW-1185">Reference proteome</keyword>
<organism evidence="1 2">
    <name type="scientific">Lymnaea stagnalis</name>
    <name type="common">Great pond snail</name>
    <name type="synonym">Helix stagnalis</name>
    <dbReference type="NCBI Taxonomy" id="6523"/>
    <lineage>
        <taxon>Eukaryota</taxon>
        <taxon>Metazoa</taxon>
        <taxon>Spiralia</taxon>
        <taxon>Lophotrochozoa</taxon>
        <taxon>Mollusca</taxon>
        <taxon>Gastropoda</taxon>
        <taxon>Heterobranchia</taxon>
        <taxon>Euthyneura</taxon>
        <taxon>Panpulmonata</taxon>
        <taxon>Hygrophila</taxon>
        <taxon>Lymnaeoidea</taxon>
        <taxon>Lymnaeidae</taxon>
        <taxon>Lymnaea</taxon>
    </lineage>
</organism>
<evidence type="ECO:0000313" key="1">
    <source>
        <dbReference type="EMBL" id="CAL1534995.1"/>
    </source>
</evidence>